<dbReference type="OrthoDB" id="6432196at2759"/>
<comment type="similarity">
    <text evidence="1">Belongs to the UPF0711 family.</text>
</comment>
<proteinExistence type="inferred from homology"/>
<comment type="caution">
    <text evidence="2">The sequence shown here is derived from an EMBL/GenBank/DDBJ whole genome shotgun (WGS) entry which is preliminary data.</text>
</comment>
<organism evidence="2 3">
    <name type="scientific">Nephila pilipes</name>
    <name type="common">Giant wood spider</name>
    <name type="synonym">Nephila maculata</name>
    <dbReference type="NCBI Taxonomy" id="299642"/>
    <lineage>
        <taxon>Eukaryota</taxon>
        <taxon>Metazoa</taxon>
        <taxon>Ecdysozoa</taxon>
        <taxon>Arthropoda</taxon>
        <taxon>Chelicerata</taxon>
        <taxon>Arachnida</taxon>
        <taxon>Araneae</taxon>
        <taxon>Araneomorphae</taxon>
        <taxon>Entelegynae</taxon>
        <taxon>Araneoidea</taxon>
        <taxon>Nephilidae</taxon>
        <taxon>Nephila</taxon>
    </lineage>
</organism>
<reference evidence="2" key="1">
    <citation type="submission" date="2020-08" db="EMBL/GenBank/DDBJ databases">
        <title>Multicomponent nature underlies the extraordinary mechanical properties of spider dragline silk.</title>
        <authorList>
            <person name="Kono N."/>
            <person name="Nakamura H."/>
            <person name="Mori M."/>
            <person name="Yoshida Y."/>
            <person name="Ohtoshi R."/>
            <person name="Malay A.D."/>
            <person name="Moran D.A.P."/>
            <person name="Tomita M."/>
            <person name="Numata K."/>
            <person name="Arakawa K."/>
        </authorList>
    </citation>
    <scope>NUCLEOTIDE SEQUENCE</scope>
</reference>
<evidence type="ECO:0000313" key="3">
    <source>
        <dbReference type="Proteomes" id="UP000887013"/>
    </source>
</evidence>
<dbReference type="PANTHER" id="PTHR31402:SF2">
    <property type="entry name" value="UPF0711 PROTEIN C18ORF21"/>
    <property type="match status" value="1"/>
</dbReference>
<dbReference type="PANTHER" id="PTHR31402">
    <property type="entry name" value="UPF0711 PROTEIN C18ORF21"/>
    <property type="match status" value="1"/>
</dbReference>
<dbReference type="EMBL" id="BMAW01086882">
    <property type="protein sequence ID" value="GFU49180.1"/>
    <property type="molecule type" value="Genomic_DNA"/>
</dbReference>
<protein>
    <submittedName>
        <fullName evidence="2">Uncharacterized protein</fullName>
    </submittedName>
</protein>
<keyword evidence="3" id="KW-1185">Reference proteome</keyword>
<dbReference type="InterPro" id="IPR029779">
    <property type="entry name" value="Rmp24-like"/>
</dbReference>
<sequence>MNSEFQDTAQYLWTIANQLSTTCPAASRYYMSNLKRNVDNESRLLKKEIEPSQYCKYCGCIWNPTNHKVRIHPIPSPNCHLKKLLKLEEEYPWRLNNKQKKKLKKFKRSTNKIIYTCNICKKTTAFSGSKKYIIKKPFRAPVIPKVKRKKGDLNAGLFIKIPMENKSQNKQTENVLENKQDISAEKKSSSELNPHSKKISGKMNSIIDILKQNVTPELKSSVRKKNRKTLLSQILNQEEEAKKKKNNLSSFLISL</sequence>
<accession>A0A8X6UU32</accession>
<dbReference type="Pfam" id="PF15719">
    <property type="entry name" value="Rmp24-like"/>
    <property type="match status" value="1"/>
</dbReference>
<name>A0A8X6UU32_NEPPI</name>
<dbReference type="AlphaFoldDB" id="A0A8X6UU32"/>
<evidence type="ECO:0000256" key="1">
    <source>
        <dbReference type="ARBA" id="ARBA00006160"/>
    </source>
</evidence>
<gene>
    <name evidence="2" type="primary">AVEN_74980_1</name>
    <name evidence="2" type="ORF">NPIL_261631</name>
</gene>
<evidence type="ECO:0000313" key="2">
    <source>
        <dbReference type="EMBL" id="GFU49180.1"/>
    </source>
</evidence>
<dbReference type="Proteomes" id="UP000887013">
    <property type="component" value="Unassembled WGS sequence"/>
</dbReference>